<dbReference type="InterPro" id="IPR018392">
    <property type="entry name" value="LysM"/>
</dbReference>
<feature type="domain" description="LysM" evidence="1">
    <location>
        <begin position="59"/>
        <end position="103"/>
    </location>
</feature>
<evidence type="ECO:0000313" key="2">
    <source>
        <dbReference type="EMBL" id="SKA99143.1"/>
    </source>
</evidence>
<sequence>MTRSPSRAGRRARPHQSRSLIALAALPFVLVGIVASKLAASSKRRRNRAPVDSAESDVALYRVELGDTVSEIAIRHGLPTAHVLAQNGLSWKTPIFPGQMLRLDPIPDDLEWPAAETADRLDRRAG</sequence>
<proteinExistence type="predicted"/>
<dbReference type="SUPFAM" id="SSF54106">
    <property type="entry name" value="LysM domain"/>
    <property type="match status" value="1"/>
</dbReference>
<dbReference type="EMBL" id="FUYG01000007">
    <property type="protein sequence ID" value="SKA99143.1"/>
    <property type="molecule type" value="Genomic_DNA"/>
</dbReference>
<name>A0A1T4YBS8_9MICO</name>
<dbReference type="PROSITE" id="PS51782">
    <property type="entry name" value="LYSM"/>
    <property type="match status" value="1"/>
</dbReference>
<dbReference type="InterPro" id="IPR036779">
    <property type="entry name" value="LysM_dom_sf"/>
</dbReference>
<dbReference type="RefSeq" id="WP_078714844.1">
    <property type="nucleotide sequence ID" value="NZ_FUYG01000007.1"/>
</dbReference>
<dbReference type="AlphaFoldDB" id="A0A1T4YBS8"/>
<dbReference type="Pfam" id="PF01476">
    <property type="entry name" value="LysM"/>
    <property type="match status" value="1"/>
</dbReference>
<accession>A0A1T4YBS8</accession>
<dbReference type="Proteomes" id="UP000189735">
    <property type="component" value="Unassembled WGS sequence"/>
</dbReference>
<dbReference type="Gene3D" id="3.10.350.10">
    <property type="entry name" value="LysM domain"/>
    <property type="match status" value="1"/>
</dbReference>
<protein>
    <submittedName>
        <fullName evidence="2">LysM domain-containing protein</fullName>
    </submittedName>
</protein>
<organism evidence="2 3">
    <name type="scientific">Agreia bicolorata</name>
    <dbReference type="NCBI Taxonomy" id="110935"/>
    <lineage>
        <taxon>Bacteria</taxon>
        <taxon>Bacillati</taxon>
        <taxon>Actinomycetota</taxon>
        <taxon>Actinomycetes</taxon>
        <taxon>Micrococcales</taxon>
        <taxon>Microbacteriaceae</taxon>
        <taxon>Agreia</taxon>
    </lineage>
</organism>
<dbReference type="CDD" id="cd00118">
    <property type="entry name" value="LysM"/>
    <property type="match status" value="1"/>
</dbReference>
<gene>
    <name evidence="2" type="ORF">SAMN06295879_2688</name>
</gene>
<evidence type="ECO:0000313" key="3">
    <source>
        <dbReference type="Proteomes" id="UP000189735"/>
    </source>
</evidence>
<reference evidence="3" key="1">
    <citation type="submission" date="2017-02" db="EMBL/GenBank/DDBJ databases">
        <authorList>
            <person name="Varghese N."/>
            <person name="Submissions S."/>
        </authorList>
    </citation>
    <scope>NUCLEOTIDE SEQUENCE [LARGE SCALE GENOMIC DNA]</scope>
    <source>
        <strain evidence="3">VKM Ac-2052</strain>
    </source>
</reference>
<evidence type="ECO:0000259" key="1">
    <source>
        <dbReference type="PROSITE" id="PS51782"/>
    </source>
</evidence>